<dbReference type="RefSeq" id="WP_066421109.1">
    <property type="nucleotide sequence ID" value="NZ_CP018866.1"/>
</dbReference>
<feature type="domain" description="Knr4/Smi1-like" evidence="1">
    <location>
        <begin position="15"/>
        <end position="144"/>
    </location>
</feature>
<dbReference type="AlphaFoldDB" id="A0A223KW29"/>
<organism evidence="2 3">
    <name type="scientific">Sutcliffiella cohnii</name>
    <dbReference type="NCBI Taxonomy" id="33932"/>
    <lineage>
        <taxon>Bacteria</taxon>
        <taxon>Bacillati</taxon>
        <taxon>Bacillota</taxon>
        <taxon>Bacilli</taxon>
        <taxon>Bacillales</taxon>
        <taxon>Bacillaceae</taxon>
        <taxon>Sutcliffiella</taxon>
    </lineage>
</organism>
<evidence type="ECO:0000313" key="3">
    <source>
        <dbReference type="Proteomes" id="UP000215224"/>
    </source>
</evidence>
<dbReference type="InterPro" id="IPR037883">
    <property type="entry name" value="Knr4/Smi1-like_sf"/>
</dbReference>
<dbReference type="EMBL" id="CP018866">
    <property type="protein sequence ID" value="AST93689.1"/>
    <property type="molecule type" value="Genomic_DNA"/>
</dbReference>
<dbReference type="SUPFAM" id="SSF160631">
    <property type="entry name" value="SMI1/KNR4-like"/>
    <property type="match status" value="1"/>
</dbReference>
<sequence>MSTIWYRDEESHLPPFTEQTVGAVEKKLNIKLPKSYIELMKQKNGFYLEKNCHPSPKPTAWGNRVIEVDSLIGIGLGENSIGDTDYFLQEWGLRRDVVIISMNPPSFVCLDYRNTKSNPPVVYIDVDENDDFQIAANFEQFVQGLHVRSEEDEEEILPATTNELSTSKSIQTYKTTIDNVIEEGTADEVDSLFLDVAEHGDDETIQYFITKIKSYRDARVRYNMTVILYYIVTGERQKLQNDIKFVEEILTELTGDKNKNIKKLAQQAILAVQKKRK</sequence>
<dbReference type="SMART" id="SM00860">
    <property type="entry name" value="SMI1_KNR4"/>
    <property type="match status" value="1"/>
</dbReference>
<dbReference type="Pfam" id="PF09346">
    <property type="entry name" value="SMI1_KNR4"/>
    <property type="match status" value="1"/>
</dbReference>
<gene>
    <name evidence="2" type="ORF">BC6307_21670</name>
</gene>
<keyword evidence="3" id="KW-1185">Reference proteome</keyword>
<proteinExistence type="predicted"/>
<reference evidence="2 3" key="1">
    <citation type="submission" date="2016-12" db="EMBL/GenBank/DDBJ databases">
        <title>The whole genome sequencing and assembly of Bacillus cohnii DSM 6307T strain.</title>
        <authorList>
            <person name="Lee Y.-J."/>
            <person name="Yi H."/>
            <person name="Bahn Y.-S."/>
            <person name="Kim J.F."/>
            <person name="Lee D.-W."/>
        </authorList>
    </citation>
    <scope>NUCLEOTIDE SEQUENCE [LARGE SCALE GENOMIC DNA]</scope>
    <source>
        <strain evidence="2 3">DSM 6307</strain>
    </source>
</reference>
<name>A0A223KW29_9BACI</name>
<dbReference type="Gene3D" id="3.40.1580.10">
    <property type="entry name" value="SMI1/KNR4-like"/>
    <property type="match status" value="1"/>
</dbReference>
<dbReference type="Proteomes" id="UP000215224">
    <property type="component" value="Chromosome"/>
</dbReference>
<dbReference type="STRING" id="1314751.GCA_001591425_04659"/>
<dbReference type="InterPro" id="IPR018958">
    <property type="entry name" value="Knr4/Smi1-like_dom"/>
</dbReference>
<accession>A0A223KW29</accession>
<protein>
    <recommendedName>
        <fullName evidence="1">Knr4/Smi1-like domain-containing protein</fullName>
    </recommendedName>
</protein>
<dbReference type="KEGG" id="bcoh:BC6307_21670"/>
<evidence type="ECO:0000259" key="1">
    <source>
        <dbReference type="SMART" id="SM00860"/>
    </source>
</evidence>
<evidence type="ECO:0000313" key="2">
    <source>
        <dbReference type="EMBL" id="AST93689.1"/>
    </source>
</evidence>